<dbReference type="GO" id="GO:0098542">
    <property type="term" value="P:defense response to other organism"/>
    <property type="evidence" value="ECO:0007669"/>
    <property type="project" value="InterPro"/>
</dbReference>
<evidence type="ECO:0000313" key="5">
    <source>
        <dbReference type="EMBL" id="KAG2560188.1"/>
    </source>
</evidence>
<dbReference type="EMBL" id="CM029051">
    <property type="protein sequence ID" value="KAG2560188.1"/>
    <property type="molecule type" value="Genomic_DNA"/>
</dbReference>
<evidence type="ECO:0000256" key="3">
    <source>
        <dbReference type="SAM" id="MobiDB-lite"/>
    </source>
</evidence>
<organism evidence="5 6">
    <name type="scientific">Panicum virgatum</name>
    <name type="common">Blackwell switchgrass</name>
    <dbReference type="NCBI Taxonomy" id="38727"/>
    <lineage>
        <taxon>Eukaryota</taxon>
        <taxon>Viridiplantae</taxon>
        <taxon>Streptophyta</taxon>
        <taxon>Embryophyta</taxon>
        <taxon>Tracheophyta</taxon>
        <taxon>Spermatophyta</taxon>
        <taxon>Magnoliopsida</taxon>
        <taxon>Liliopsida</taxon>
        <taxon>Poales</taxon>
        <taxon>Poaceae</taxon>
        <taxon>PACMAD clade</taxon>
        <taxon>Panicoideae</taxon>
        <taxon>Panicodae</taxon>
        <taxon>Paniceae</taxon>
        <taxon>Panicinae</taxon>
        <taxon>Panicum</taxon>
        <taxon>Panicum sect. Hiantes</taxon>
    </lineage>
</organism>
<proteinExistence type="predicted"/>
<name>A0A8T0PH11_PANVG</name>
<dbReference type="InterPro" id="IPR044839">
    <property type="entry name" value="NDR1-like"/>
</dbReference>
<evidence type="ECO:0000256" key="2">
    <source>
        <dbReference type="ARBA" id="ARBA00023136"/>
    </source>
</evidence>
<keyword evidence="4" id="KW-0812">Transmembrane</keyword>
<keyword evidence="4" id="KW-1133">Transmembrane helix</keyword>
<evidence type="ECO:0000313" key="6">
    <source>
        <dbReference type="Proteomes" id="UP000823388"/>
    </source>
</evidence>
<dbReference type="GO" id="GO:0005886">
    <property type="term" value="C:plasma membrane"/>
    <property type="evidence" value="ECO:0007669"/>
    <property type="project" value="TreeGrafter"/>
</dbReference>
<dbReference type="PANTHER" id="PTHR31415">
    <property type="entry name" value="OS05G0367900 PROTEIN"/>
    <property type="match status" value="1"/>
</dbReference>
<accession>A0A8T0PH11</accession>
<dbReference type="GO" id="GO:0009506">
    <property type="term" value="C:plasmodesma"/>
    <property type="evidence" value="ECO:0007669"/>
    <property type="project" value="TreeGrafter"/>
</dbReference>
<feature type="transmembrane region" description="Helical" evidence="4">
    <location>
        <begin position="21"/>
        <end position="44"/>
    </location>
</feature>
<protein>
    <recommendedName>
        <fullName evidence="7">Late embryogenesis abundant protein LEA-2 subgroup domain-containing protein</fullName>
    </recommendedName>
</protein>
<evidence type="ECO:0008006" key="7">
    <source>
        <dbReference type="Google" id="ProtNLM"/>
    </source>
</evidence>
<evidence type="ECO:0000256" key="1">
    <source>
        <dbReference type="ARBA" id="ARBA00004370"/>
    </source>
</evidence>
<feature type="region of interest" description="Disordered" evidence="3">
    <location>
        <begin position="113"/>
        <end position="144"/>
    </location>
</feature>
<evidence type="ECO:0000256" key="4">
    <source>
        <dbReference type="SAM" id="Phobius"/>
    </source>
</evidence>
<gene>
    <name evidence="5" type="ORF">PVAP13_8KG043500</name>
</gene>
<keyword evidence="2 4" id="KW-0472">Membrane</keyword>
<dbReference type="AlphaFoldDB" id="A0A8T0PH11"/>
<reference evidence="5 6" key="1">
    <citation type="submission" date="2020-05" db="EMBL/GenBank/DDBJ databases">
        <title>WGS assembly of Panicum virgatum.</title>
        <authorList>
            <person name="Lovell J.T."/>
            <person name="Jenkins J."/>
            <person name="Shu S."/>
            <person name="Juenger T.E."/>
            <person name="Schmutz J."/>
        </authorList>
    </citation>
    <scope>NUCLEOTIDE SEQUENCE [LARGE SCALE GENOMIC DNA]</scope>
    <source>
        <strain evidence="6">cv. AP13</strain>
    </source>
</reference>
<dbReference type="Proteomes" id="UP000823388">
    <property type="component" value="Chromosome 8K"/>
</dbReference>
<keyword evidence="6" id="KW-1185">Reference proteome</keyword>
<sequence length="144" mass="15902">MGRRWMKFSLSAAPTYALLCRAFRALTLVFIALGVVALVLWLVYQPRSLKVSVDSTQLTRFDLTDNGTGRMRYDLTVGVSVRNPNWKQAVLYRRLEAVALYVRRAVRVRGPPVDAAAAQEPGGDTAELPQPGGHHLRRSGGVVP</sequence>
<comment type="subcellular location">
    <subcellularLocation>
        <location evidence="1">Membrane</location>
    </subcellularLocation>
</comment>
<dbReference type="PANTHER" id="PTHR31415:SF156">
    <property type="entry name" value="OS01G0864300 PROTEIN"/>
    <property type="match status" value="1"/>
</dbReference>
<comment type="caution">
    <text evidence="5">The sequence shown here is derived from an EMBL/GenBank/DDBJ whole genome shotgun (WGS) entry which is preliminary data.</text>
</comment>